<evidence type="ECO:0000313" key="6">
    <source>
        <dbReference type="Proteomes" id="UP000019140"/>
    </source>
</evidence>
<keyword evidence="2" id="KW-0479">Metal-binding</keyword>
<organism evidence="5 6">
    <name type="scientific">Candidatus Entotheonella gemina</name>
    <dbReference type="NCBI Taxonomy" id="1429439"/>
    <lineage>
        <taxon>Bacteria</taxon>
        <taxon>Pseudomonadati</taxon>
        <taxon>Nitrospinota/Tectimicrobiota group</taxon>
        <taxon>Candidatus Tectimicrobiota</taxon>
        <taxon>Candidatus Entotheonellia</taxon>
        <taxon>Candidatus Entotheonellales</taxon>
        <taxon>Candidatus Entotheonellaceae</taxon>
        <taxon>Candidatus Entotheonella</taxon>
    </lineage>
</organism>
<dbReference type="Proteomes" id="UP000019140">
    <property type="component" value="Unassembled WGS sequence"/>
</dbReference>
<evidence type="ECO:0000256" key="1">
    <source>
        <dbReference type="ARBA" id="ARBA00022617"/>
    </source>
</evidence>
<accession>W4LGW2</accession>
<keyword evidence="3" id="KW-0408">Iron</keyword>
<dbReference type="AlphaFoldDB" id="W4LGW2"/>
<dbReference type="PATRIC" id="fig|1429439.4.peg.7576"/>
<dbReference type="InterPro" id="IPR036909">
    <property type="entry name" value="Cyt_c-like_dom_sf"/>
</dbReference>
<evidence type="ECO:0000256" key="3">
    <source>
        <dbReference type="ARBA" id="ARBA00023004"/>
    </source>
</evidence>
<feature type="domain" description="Cytochrome c" evidence="4">
    <location>
        <begin position="19"/>
        <end position="106"/>
    </location>
</feature>
<keyword evidence="6" id="KW-1185">Reference proteome</keyword>
<protein>
    <recommendedName>
        <fullName evidence="4">Cytochrome c domain-containing protein</fullName>
    </recommendedName>
</protein>
<dbReference type="HOGENOM" id="CLU_1567825_0_0_7"/>
<dbReference type="GO" id="GO:0009055">
    <property type="term" value="F:electron transfer activity"/>
    <property type="evidence" value="ECO:0007669"/>
    <property type="project" value="InterPro"/>
</dbReference>
<dbReference type="InterPro" id="IPR009056">
    <property type="entry name" value="Cyt_c-like_dom"/>
</dbReference>
<keyword evidence="1" id="KW-0349">Heme</keyword>
<gene>
    <name evidence="5" type="ORF">ETSY2_45475</name>
</gene>
<proteinExistence type="predicted"/>
<dbReference type="GO" id="GO:0046872">
    <property type="term" value="F:metal ion binding"/>
    <property type="evidence" value="ECO:0007669"/>
    <property type="project" value="UniProtKB-KW"/>
</dbReference>
<dbReference type="EMBL" id="AZHX01002118">
    <property type="protein sequence ID" value="ETW96950.1"/>
    <property type="molecule type" value="Genomic_DNA"/>
</dbReference>
<dbReference type="Pfam" id="PF21342">
    <property type="entry name" value="SoxA-TsdA_cyt-c"/>
    <property type="match status" value="1"/>
</dbReference>
<sequence>MQPAGTNLYPGDRLQLVAEGKRLWNEKSLGNSGLACGVCHANNGNLNKSFLKPYPHHVAMPDQQAGLKQVNAAEMVQFCMIVPMQGKPLDWSSRELAALTAYTEEVQKEFRVAVAANPCLIKATASNPCNPCGARNPCNPCAAKNPCNPCAAKNPCNPCAAKNPCNPCAAKNPCNPCKTR</sequence>
<dbReference type="GO" id="GO:0020037">
    <property type="term" value="F:heme binding"/>
    <property type="evidence" value="ECO:0007669"/>
    <property type="project" value="InterPro"/>
</dbReference>
<evidence type="ECO:0000259" key="4">
    <source>
        <dbReference type="Pfam" id="PF21342"/>
    </source>
</evidence>
<comment type="caution">
    <text evidence="5">The sequence shown here is derived from an EMBL/GenBank/DDBJ whole genome shotgun (WGS) entry which is preliminary data.</text>
</comment>
<name>W4LGW2_9BACT</name>
<dbReference type="SUPFAM" id="SSF46626">
    <property type="entry name" value="Cytochrome c"/>
    <property type="match status" value="1"/>
</dbReference>
<evidence type="ECO:0000313" key="5">
    <source>
        <dbReference type="EMBL" id="ETW96950.1"/>
    </source>
</evidence>
<reference evidence="5 6" key="1">
    <citation type="journal article" date="2014" name="Nature">
        <title>An environmental bacterial taxon with a large and distinct metabolic repertoire.</title>
        <authorList>
            <person name="Wilson M.C."/>
            <person name="Mori T."/>
            <person name="Ruckert C."/>
            <person name="Uria A.R."/>
            <person name="Helf M.J."/>
            <person name="Takada K."/>
            <person name="Gernert C."/>
            <person name="Steffens U.A."/>
            <person name="Heycke N."/>
            <person name="Schmitt S."/>
            <person name="Rinke C."/>
            <person name="Helfrich E.J."/>
            <person name="Brachmann A.O."/>
            <person name="Gurgui C."/>
            <person name="Wakimoto T."/>
            <person name="Kracht M."/>
            <person name="Crusemann M."/>
            <person name="Hentschel U."/>
            <person name="Abe I."/>
            <person name="Matsunaga S."/>
            <person name="Kalinowski J."/>
            <person name="Takeyama H."/>
            <person name="Piel J."/>
        </authorList>
    </citation>
    <scope>NUCLEOTIDE SEQUENCE [LARGE SCALE GENOMIC DNA]</scope>
    <source>
        <strain evidence="6">TSY2</strain>
    </source>
</reference>
<evidence type="ECO:0000256" key="2">
    <source>
        <dbReference type="ARBA" id="ARBA00022723"/>
    </source>
</evidence>
<dbReference type="Gene3D" id="1.10.760.10">
    <property type="entry name" value="Cytochrome c-like domain"/>
    <property type="match status" value="1"/>
</dbReference>